<feature type="region of interest" description="Disordered" evidence="1">
    <location>
        <begin position="1174"/>
        <end position="1206"/>
    </location>
</feature>
<dbReference type="PANTHER" id="PTHR18460:SF3">
    <property type="entry name" value="TELO2-INTERACTING PROTEIN 1 HOMOLOG"/>
    <property type="match status" value="1"/>
</dbReference>
<dbReference type="InterPro" id="IPR016024">
    <property type="entry name" value="ARM-type_fold"/>
</dbReference>
<dbReference type="InterPro" id="IPR057567">
    <property type="entry name" value="TPR_TTI1_C"/>
</dbReference>
<dbReference type="Proteomes" id="UP000246740">
    <property type="component" value="Unassembled WGS sequence"/>
</dbReference>
<feature type="non-terminal residue" evidence="3">
    <location>
        <position position="1"/>
    </location>
</feature>
<dbReference type="InterPro" id="IPR049362">
    <property type="entry name" value="TTI1_rpt"/>
</dbReference>
<protein>
    <recommendedName>
        <fullName evidence="2">TTI1 C-terminal TPR domain-containing protein</fullName>
    </recommendedName>
</protein>
<accession>A0A317XN09</accession>
<feature type="region of interest" description="Disordered" evidence="1">
    <location>
        <begin position="855"/>
        <end position="875"/>
    </location>
</feature>
<dbReference type="GO" id="GO:0005737">
    <property type="term" value="C:cytoplasm"/>
    <property type="evidence" value="ECO:0007669"/>
    <property type="project" value="TreeGrafter"/>
</dbReference>
<gene>
    <name evidence="3" type="ORF">BCV70DRAFT_141443</name>
</gene>
<organism evidence="3 4">
    <name type="scientific">Testicularia cyperi</name>
    <dbReference type="NCBI Taxonomy" id="1882483"/>
    <lineage>
        <taxon>Eukaryota</taxon>
        <taxon>Fungi</taxon>
        <taxon>Dikarya</taxon>
        <taxon>Basidiomycota</taxon>
        <taxon>Ustilaginomycotina</taxon>
        <taxon>Ustilaginomycetes</taxon>
        <taxon>Ustilaginales</taxon>
        <taxon>Anthracoideaceae</taxon>
        <taxon>Testicularia</taxon>
    </lineage>
</organism>
<dbReference type="InterPro" id="IPR052587">
    <property type="entry name" value="TELO2-interacting_protein_1"/>
</dbReference>
<dbReference type="OrthoDB" id="49511at2759"/>
<evidence type="ECO:0000256" key="1">
    <source>
        <dbReference type="SAM" id="MobiDB-lite"/>
    </source>
</evidence>
<evidence type="ECO:0000313" key="4">
    <source>
        <dbReference type="Proteomes" id="UP000246740"/>
    </source>
</evidence>
<feature type="compositionally biased region" description="Basic and acidic residues" evidence="1">
    <location>
        <begin position="1185"/>
        <end position="1203"/>
    </location>
</feature>
<dbReference type="InParanoid" id="A0A317XN09"/>
<dbReference type="EMBL" id="KZ819197">
    <property type="protein sequence ID" value="PWY98710.1"/>
    <property type="molecule type" value="Genomic_DNA"/>
</dbReference>
<proteinExistence type="predicted"/>
<feature type="region of interest" description="Disordered" evidence="1">
    <location>
        <begin position="446"/>
        <end position="484"/>
    </location>
</feature>
<evidence type="ECO:0000313" key="3">
    <source>
        <dbReference type="EMBL" id="PWY98710.1"/>
    </source>
</evidence>
<feature type="compositionally biased region" description="Polar residues" evidence="1">
    <location>
        <begin position="446"/>
        <end position="472"/>
    </location>
</feature>
<evidence type="ECO:0000259" key="2">
    <source>
        <dbReference type="Pfam" id="PF24181"/>
    </source>
</evidence>
<feature type="domain" description="TTI1 C-terminal TPR" evidence="2">
    <location>
        <begin position="1119"/>
        <end position="1266"/>
    </location>
</feature>
<dbReference type="STRING" id="1882483.A0A317XN09"/>
<dbReference type="Pfam" id="PF21547">
    <property type="entry name" value="TTI1"/>
    <property type="match status" value="1"/>
</dbReference>
<dbReference type="PANTHER" id="PTHR18460">
    <property type="entry name" value="TEL2 INTERACTING PROTEIN 1 TTI1 FAMILY MEMBER"/>
    <property type="match status" value="1"/>
</dbReference>
<dbReference type="Pfam" id="PF24181">
    <property type="entry name" value="TPR_TTI1_C"/>
    <property type="match status" value="1"/>
</dbReference>
<sequence>SPFQRLKPICVELLAIGANAVYNKEHLDRTLACLRRLQSTLVSILRGAGVPVDSNTAILQAVDPSQTPALPPSLVHYVFFPISELISASPKGLATLPDRLVEILFEVLSLLGTQWWYAWADPSRVPAVGSVPPRTAKEWSVWRDLIILSTSVLGSPSKDRSSLTSVQTSDETKLASIRFLLRLLDPRFASAQGPNPHESAEKESQEWEWDGISQLPDLDELDQEIPWPKPAPAFLADKGKRVETELVFPSPRHTDFVSKDRVSKGALSFTLSTALSIAENSDHPTELRTSALLVAKRVLLLWIGAVAQRPQPPDATDGVAEQDLVFLSGKPAASVADATIDPCIQTAERLRPLLPGIASTLTRLITNKVRIKPSSTSAAPRLVPAEVAREAIVLLGDLLQLTLSDRSLVQILESEPIVEGRTAAAAHSGAANLAVTCLEDFVHTKSQAQSETENSDRASSTASVKGLNTDSPSEAPASGKQSPERWALSSLAQTKIALRSFTPFTAPSLAGTSLPSSTSPLVQRGLIELAVKLIGSCRRAFGWLDHQVSSLDNLSPESLGSSESDPTLQMLMTWLLDLSSDNNTKAISTASRRALKKLLATTAKDFAPTDLLQVAVPSTLDQLPVAIKAQDDAKASRLSLRLRTIFDLISDSAATSLELLADLLKSSGSSTKWAVRLIEQLHIDDLQNTQDPTNDTRKLVPHFQGLEASTARQICEMLRSFGRAVAIFVAQQCKSMGTVPASDRASKAAFEPVLSLLEQSNALRRLRIDMQAEQSRRKSLASLLVASQMLAGASPVLDNMELSLKLGGGVAARSARKTAHKLAKKIFSHIMEAFEGDGEEILSTGPATEQASEQSLAARAQGHLTGTSSRGQQGDETLVERLKGLKVDHGPSQVPERFGPALNISYLSAVSLTDFGSGRSGKTADFGLIQLQQYQSAETTLDRSNAVLFSMLSSCSRILGQSFRPLLLRASYPLLSGMSSTSELVRLSATAAFEQIAYNSAYADPKNCMLDQADYILGAACQRLISGLEEELTLFANQVSEARQVGNASDQNAKDISPATNMMVMPLTSAQRSPFIIVEIIRTLGSEVVPMVEDTIDEILDALDRFHAHLAICDGLLAVLGSILETMASEQTAQSSSLLRGSQPLAVSSMARDRSARTEVEDFASWLEKRRGEDNKAFDQTAETDGEKAGKVGAKKDEEDKPTKSQQVATQILTKAISFLTHPSAVLRSRVILLLKSGVESLASRKRDTELLPVINTAWPYVVTRLGLPYSTNLRTSASSNRLGSIISFSSTPKSSVKEFERKMRDLEGALVERDPGVWLSACRFIESCVANVPEFVSGRVVGDVWPRLESLLDLVKWRFDPKLQSGRMESGAASSNASSAGPVGLISDLGPASKSNTANPSVFTAQKLHSHGDAPFVLTSSTSLPAQLLVSIVKTLTHVVVHLGPRLPDEVAWSISTNQVLLSLLDQRQPSILSEAAVGLYQALCLRNPDATWLIISAAFENRDDPAAARLPCFLRQNRSTVHPETLMRIID</sequence>
<reference evidence="3 4" key="1">
    <citation type="journal article" date="2018" name="Mol. Biol. Evol.">
        <title>Broad Genomic Sampling Reveals a Smut Pathogenic Ancestry of the Fungal Clade Ustilaginomycotina.</title>
        <authorList>
            <person name="Kijpornyongpan T."/>
            <person name="Mondo S.J."/>
            <person name="Barry K."/>
            <person name="Sandor L."/>
            <person name="Lee J."/>
            <person name="Lipzen A."/>
            <person name="Pangilinan J."/>
            <person name="LaButti K."/>
            <person name="Hainaut M."/>
            <person name="Henrissat B."/>
            <person name="Grigoriev I.V."/>
            <person name="Spatafora J.W."/>
            <person name="Aime M.C."/>
        </authorList>
    </citation>
    <scope>NUCLEOTIDE SEQUENCE [LARGE SCALE GENOMIC DNA]</scope>
    <source>
        <strain evidence="3 4">MCA 3645</strain>
    </source>
</reference>
<feature type="non-terminal residue" evidence="3">
    <location>
        <position position="1533"/>
    </location>
</feature>
<name>A0A317XN09_9BASI</name>
<feature type="compositionally biased region" description="Polar residues" evidence="1">
    <location>
        <begin position="864"/>
        <end position="875"/>
    </location>
</feature>
<keyword evidence="4" id="KW-1185">Reference proteome</keyword>
<dbReference type="SUPFAM" id="SSF48371">
    <property type="entry name" value="ARM repeat"/>
    <property type="match status" value="1"/>
</dbReference>